<accession>K0RF78</accession>
<comment type="caution">
    <text evidence="3">The sequence shown here is derived from an EMBL/GenBank/DDBJ whole genome shotgun (WGS) entry which is preliminary data.</text>
</comment>
<dbReference type="OMA" id="GDAYHDG"/>
<feature type="compositionally biased region" description="Polar residues" evidence="2">
    <location>
        <begin position="1"/>
        <end position="13"/>
    </location>
</feature>
<dbReference type="PANTHER" id="PTHR11102">
    <property type="entry name" value="SEL-1-LIKE PROTEIN"/>
    <property type="match status" value="1"/>
</dbReference>
<evidence type="ECO:0000256" key="1">
    <source>
        <dbReference type="ARBA" id="ARBA00038101"/>
    </source>
</evidence>
<dbReference type="Gene3D" id="1.25.40.10">
    <property type="entry name" value="Tetratricopeptide repeat domain"/>
    <property type="match status" value="1"/>
</dbReference>
<dbReference type="Pfam" id="PF08238">
    <property type="entry name" value="Sel1"/>
    <property type="match status" value="2"/>
</dbReference>
<evidence type="ECO:0008006" key="5">
    <source>
        <dbReference type="Google" id="ProtNLM"/>
    </source>
</evidence>
<reference evidence="3 4" key="1">
    <citation type="journal article" date="2012" name="Genome Biol.">
        <title>Genome and low-iron response of an oceanic diatom adapted to chronic iron limitation.</title>
        <authorList>
            <person name="Lommer M."/>
            <person name="Specht M."/>
            <person name="Roy A.S."/>
            <person name="Kraemer L."/>
            <person name="Andreson R."/>
            <person name="Gutowska M.A."/>
            <person name="Wolf J."/>
            <person name="Bergner S.V."/>
            <person name="Schilhabel M.B."/>
            <person name="Klostermeier U.C."/>
            <person name="Beiko R.G."/>
            <person name="Rosenstiel P."/>
            <person name="Hippler M."/>
            <person name="Laroche J."/>
        </authorList>
    </citation>
    <scope>NUCLEOTIDE SEQUENCE [LARGE SCALE GENOMIC DNA]</scope>
    <source>
        <strain evidence="3 4">CCMP1005</strain>
    </source>
</reference>
<proteinExistence type="inferred from homology"/>
<keyword evidence="4" id="KW-1185">Reference proteome</keyword>
<dbReference type="SMART" id="SM00671">
    <property type="entry name" value="SEL1"/>
    <property type="match status" value="3"/>
</dbReference>
<dbReference type="InterPro" id="IPR006597">
    <property type="entry name" value="Sel1-like"/>
</dbReference>
<dbReference type="AlphaFoldDB" id="K0RF78"/>
<name>K0RF78_THAOC</name>
<dbReference type="InterPro" id="IPR050767">
    <property type="entry name" value="Sel1_AlgK"/>
</dbReference>
<dbReference type="SUPFAM" id="SSF81901">
    <property type="entry name" value="HCP-like"/>
    <property type="match status" value="1"/>
</dbReference>
<feature type="compositionally biased region" description="Low complexity" evidence="2">
    <location>
        <begin position="19"/>
        <end position="29"/>
    </location>
</feature>
<gene>
    <name evidence="3" type="ORF">THAOC_36223</name>
</gene>
<dbReference type="PANTHER" id="PTHR11102:SF160">
    <property type="entry name" value="ERAD-ASSOCIATED E3 UBIQUITIN-PROTEIN LIGASE COMPONENT HRD3"/>
    <property type="match status" value="1"/>
</dbReference>
<comment type="similarity">
    <text evidence="1">Belongs to the sel-1 family.</text>
</comment>
<organism evidence="3 4">
    <name type="scientific">Thalassiosira oceanica</name>
    <name type="common">Marine diatom</name>
    <dbReference type="NCBI Taxonomy" id="159749"/>
    <lineage>
        <taxon>Eukaryota</taxon>
        <taxon>Sar</taxon>
        <taxon>Stramenopiles</taxon>
        <taxon>Ochrophyta</taxon>
        <taxon>Bacillariophyta</taxon>
        <taxon>Coscinodiscophyceae</taxon>
        <taxon>Thalassiosirophycidae</taxon>
        <taxon>Thalassiosirales</taxon>
        <taxon>Thalassiosiraceae</taxon>
        <taxon>Thalassiosira</taxon>
    </lineage>
</organism>
<evidence type="ECO:0000313" key="4">
    <source>
        <dbReference type="Proteomes" id="UP000266841"/>
    </source>
</evidence>
<dbReference type="EMBL" id="AGNL01048716">
    <property type="protein sequence ID" value="EJK45177.1"/>
    <property type="molecule type" value="Genomic_DNA"/>
</dbReference>
<dbReference type="OrthoDB" id="2148946at2759"/>
<dbReference type="Proteomes" id="UP000266841">
    <property type="component" value="Unassembled WGS sequence"/>
</dbReference>
<sequence>MSQDTTNGSNSVQPPAPGVPAAGPLPGAVPEEELMNSGHELPEGYTCPLCCLPIALPMAQHSSFEPCCMKTVCNGCTHASRKRGMGESCSFCRAPTPDSDAAIIMPLVRKRVDAEDPTAMDLLAGAYYHGNYGLKIDIPRAIELWTEAACLGDSDAHFQLGHKYYYGEGIEKDMARGIQHWQHAAIQGHPQSRYMLGVHERNDENHELAAQHLIVSAKMGYERSLNGIKAMFMDGHATKAQYAEALRGYQDALEETKSPQREEAKAFLERIIKN</sequence>
<feature type="region of interest" description="Disordered" evidence="2">
    <location>
        <begin position="1"/>
        <end position="32"/>
    </location>
</feature>
<evidence type="ECO:0000256" key="2">
    <source>
        <dbReference type="SAM" id="MobiDB-lite"/>
    </source>
</evidence>
<evidence type="ECO:0000313" key="3">
    <source>
        <dbReference type="EMBL" id="EJK45177.1"/>
    </source>
</evidence>
<dbReference type="InterPro" id="IPR011990">
    <property type="entry name" value="TPR-like_helical_dom_sf"/>
</dbReference>
<protein>
    <recommendedName>
        <fullName evidence="5">RING-type domain-containing protein</fullName>
    </recommendedName>
</protein>